<dbReference type="Pfam" id="PF13673">
    <property type="entry name" value="Acetyltransf_10"/>
    <property type="match status" value="1"/>
</dbReference>
<reference evidence="2 3" key="1">
    <citation type="submission" date="2023-07" db="EMBL/GenBank/DDBJ databases">
        <title>Genomic Encyclopedia of Type Strains, Phase IV (KMG-IV): sequencing the most valuable type-strain genomes for metagenomic binning, comparative biology and taxonomic classification.</title>
        <authorList>
            <person name="Goeker M."/>
        </authorList>
    </citation>
    <scope>NUCLEOTIDE SEQUENCE [LARGE SCALE GENOMIC DNA]</scope>
    <source>
        <strain evidence="2 3">DSM 22170</strain>
    </source>
</reference>
<evidence type="ECO:0000259" key="1">
    <source>
        <dbReference type="PROSITE" id="PS51186"/>
    </source>
</evidence>
<dbReference type="Proteomes" id="UP001185028">
    <property type="component" value="Unassembled WGS sequence"/>
</dbReference>
<dbReference type="InterPro" id="IPR016181">
    <property type="entry name" value="Acyl_CoA_acyltransferase"/>
</dbReference>
<dbReference type="PANTHER" id="PTHR13355:SF9">
    <property type="entry name" value="ACETYLTRANSFERASE BSU40680-RELATED"/>
    <property type="match status" value="1"/>
</dbReference>
<evidence type="ECO:0000313" key="3">
    <source>
        <dbReference type="Proteomes" id="UP001185028"/>
    </source>
</evidence>
<sequence length="149" mass="17120">MNPTTGTELKHVTTIEQLELIKDIRTRVFVDEQGVPLEDEFDAHDHLDADCTHILVYYNGQPAGTGRWRLVDGTAKLERICLLPEFRQYGLGRILIGGLEQLAVEQGLRHFQLHGQTQAAPFYEKLGYRIFSVPFMEDGIEHVWMIREV</sequence>
<protein>
    <submittedName>
        <fullName evidence="2">GNAT family N-acyltransferase</fullName>
    </submittedName>
</protein>
<dbReference type="PANTHER" id="PTHR13355">
    <property type="entry name" value="GLUCOSAMINE 6-PHOSPHATE N-ACETYLTRANSFERASE"/>
    <property type="match status" value="1"/>
</dbReference>
<feature type="domain" description="N-acetyltransferase" evidence="1">
    <location>
        <begin position="7"/>
        <end position="149"/>
    </location>
</feature>
<dbReference type="RefSeq" id="WP_188776323.1">
    <property type="nucleotide sequence ID" value="NZ_BMMB01000006.1"/>
</dbReference>
<dbReference type="EMBL" id="JAVDQH010000007">
    <property type="protein sequence ID" value="MDR6244150.1"/>
    <property type="molecule type" value="Genomic_DNA"/>
</dbReference>
<dbReference type="InterPro" id="IPR000182">
    <property type="entry name" value="GNAT_dom"/>
</dbReference>
<dbReference type="InterPro" id="IPR039143">
    <property type="entry name" value="GNPNAT1-like"/>
</dbReference>
<gene>
    <name evidence="2" type="ORF">JOC58_002043</name>
</gene>
<name>A0ABU1IY14_9BACL</name>
<accession>A0ABU1IY14</accession>
<proteinExistence type="predicted"/>
<organism evidence="2 3">
    <name type="scientific">Paenibacillus hunanensis</name>
    <dbReference type="NCBI Taxonomy" id="539262"/>
    <lineage>
        <taxon>Bacteria</taxon>
        <taxon>Bacillati</taxon>
        <taxon>Bacillota</taxon>
        <taxon>Bacilli</taxon>
        <taxon>Bacillales</taxon>
        <taxon>Paenibacillaceae</taxon>
        <taxon>Paenibacillus</taxon>
    </lineage>
</organism>
<dbReference type="PROSITE" id="PS51186">
    <property type="entry name" value="GNAT"/>
    <property type="match status" value="1"/>
</dbReference>
<dbReference type="CDD" id="cd04301">
    <property type="entry name" value="NAT_SF"/>
    <property type="match status" value="1"/>
</dbReference>
<evidence type="ECO:0000313" key="2">
    <source>
        <dbReference type="EMBL" id="MDR6244150.1"/>
    </source>
</evidence>
<comment type="caution">
    <text evidence="2">The sequence shown here is derived from an EMBL/GenBank/DDBJ whole genome shotgun (WGS) entry which is preliminary data.</text>
</comment>
<dbReference type="Gene3D" id="3.40.630.30">
    <property type="match status" value="1"/>
</dbReference>
<dbReference type="SUPFAM" id="SSF55729">
    <property type="entry name" value="Acyl-CoA N-acyltransferases (Nat)"/>
    <property type="match status" value="1"/>
</dbReference>
<keyword evidence="3" id="KW-1185">Reference proteome</keyword>